<comment type="caution">
    <text evidence="1">The sequence shown here is derived from an EMBL/GenBank/DDBJ whole genome shotgun (WGS) entry which is preliminary data.</text>
</comment>
<dbReference type="GO" id="GO:0006401">
    <property type="term" value="P:RNA catabolic process"/>
    <property type="evidence" value="ECO:0007669"/>
    <property type="project" value="InterPro"/>
</dbReference>
<dbReference type="VEuPathDB" id="CryptoDB:CmeUKMEL1_14465"/>
<dbReference type="Proteomes" id="UP000236928">
    <property type="component" value="Unassembled WGS sequence"/>
</dbReference>
<dbReference type="Gene3D" id="2.40.128.680">
    <property type="match status" value="1"/>
</dbReference>
<evidence type="ECO:0000313" key="1">
    <source>
        <dbReference type="EMBL" id="POM84852.1"/>
    </source>
</evidence>
<protein>
    <submittedName>
        <fullName evidence="1">Ribonuclease H2 non-catalytic subunit (Ylr154p-like) family protein</fullName>
    </submittedName>
</protein>
<proteinExistence type="predicted"/>
<accession>A0A2P4Z462</accession>
<dbReference type="AlphaFoldDB" id="A0A2P4Z462"/>
<dbReference type="GO" id="GO:0032299">
    <property type="term" value="C:ribonuclease H2 complex"/>
    <property type="evidence" value="ECO:0007669"/>
    <property type="project" value="InterPro"/>
</dbReference>
<dbReference type="InterPro" id="IPR013924">
    <property type="entry name" value="RNase_H2_suC"/>
</dbReference>
<keyword evidence="2" id="KW-1185">Reference proteome</keyword>
<sequence>MSLNILPFQIIFDGKLPKENPFNKLYDSTQSQSIASNKVTNIVLSKSFRGRKLNGRIIHLSNSSHSLLILSKNNSRKKMDLIIDKPFNQVTYWNYDDKIRQSDDIPQFLNVIHKFNILHRET</sequence>
<name>A0A2P4Z462_9CRYT</name>
<dbReference type="EMBL" id="JIBK01000048">
    <property type="protein sequence ID" value="POM84852.1"/>
    <property type="molecule type" value="Genomic_DNA"/>
</dbReference>
<evidence type="ECO:0000313" key="2">
    <source>
        <dbReference type="Proteomes" id="UP000236928"/>
    </source>
</evidence>
<dbReference type="CDD" id="cd09271">
    <property type="entry name" value="RNase_H2-C"/>
    <property type="match status" value="1"/>
</dbReference>
<gene>
    <name evidence="1" type="ORF">CmeUKMEL1_14465</name>
</gene>
<reference evidence="1 2" key="1">
    <citation type="submission" date="2014-04" db="EMBL/GenBank/DDBJ databases">
        <title>Comparative Genomics of Cryptosporidium Species.</title>
        <authorList>
            <person name="Silva J.C."/>
            <person name="Su Q."/>
            <person name="Chalmers R."/>
            <person name="Chibucos M.C."/>
            <person name="Elwin K."/>
            <person name="Godinez A."/>
            <person name="Guo F."/>
            <person name="Huynh K."/>
            <person name="Orvis J."/>
            <person name="Ott S."/>
            <person name="Sadzewicz L."/>
            <person name="Sengamalay N."/>
            <person name="Shetty A."/>
            <person name="Sun M."/>
            <person name="Tallon L."/>
            <person name="Xiao L."/>
            <person name="Zhang H."/>
            <person name="Fraser C.M."/>
            <person name="Zhu G."/>
            <person name="Kissinger J."/>
            <person name="Widmer G."/>
        </authorList>
    </citation>
    <scope>NUCLEOTIDE SEQUENCE [LARGE SCALE GENOMIC DNA]</scope>
    <source>
        <strain evidence="1 2">UKMEL1</strain>
    </source>
</reference>
<dbReference type="OrthoDB" id="6222486at2759"/>
<organism evidence="1 2">
    <name type="scientific">Cryptosporidium meleagridis</name>
    <dbReference type="NCBI Taxonomy" id="93969"/>
    <lineage>
        <taxon>Eukaryota</taxon>
        <taxon>Sar</taxon>
        <taxon>Alveolata</taxon>
        <taxon>Apicomplexa</taxon>
        <taxon>Conoidasida</taxon>
        <taxon>Coccidia</taxon>
        <taxon>Eucoccidiorida</taxon>
        <taxon>Eimeriorina</taxon>
        <taxon>Cryptosporidiidae</taxon>
        <taxon>Cryptosporidium</taxon>
    </lineage>
</organism>
<dbReference type="Pfam" id="PF08615">
    <property type="entry name" value="RNase_H2_suC"/>
    <property type="match status" value="1"/>
</dbReference>